<proteinExistence type="predicted"/>
<protein>
    <submittedName>
        <fullName evidence="1">Uncharacterized protein</fullName>
    </submittedName>
</protein>
<organism evidence="1 2">
    <name type="scientific">Trifolium medium</name>
    <dbReference type="NCBI Taxonomy" id="97028"/>
    <lineage>
        <taxon>Eukaryota</taxon>
        <taxon>Viridiplantae</taxon>
        <taxon>Streptophyta</taxon>
        <taxon>Embryophyta</taxon>
        <taxon>Tracheophyta</taxon>
        <taxon>Spermatophyta</taxon>
        <taxon>Magnoliopsida</taxon>
        <taxon>eudicotyledons</taxon>
        <taxon>Gunneridae</taxon>
        <taxon>Pentapetalae</taxon>
        <taxon>rosids</taxon>
        <taxon>fabids</taxon>
        <taxon>Fabales</taxon>
        <taxon>Fabaceae</taxon>
        <taxon>Papilionoideae</taxon>
        <taxon>50 kb inversion clade</taxon>
        <taxon>NPAAA clade</taxon>
        <taxon>Hologalegina</taxon>
        <taxon>IRL clade</taxon>
        <taxon>Trifolieae</taxon>
        <taxon>Trifolium</taxon>
    </lineage>
</organism>
<comment type="caution">
    <text evidence="1">The sequence shown here is derived from an EMBL/GenBank/DDBJ whole genome shotgun (WGS) entry which is preliminary data.</text>
</comment>
<sequence length="44" mass="4769">MFCVLSLGDVLGVAWRDELASSRHESPVTGRLSVPESLTLARRG</sequence>
<accession>A0A392R564</accession>
<reference evidence="1 2" key="1">
    <citation type="journal article" date="2018" name="Front. Plant Sci.">
        <title>Red Clover (Trifolium pratense) and Zigzag Clover (T. medium) - A Picture of Genomic Similarities and Differences.</title>
        <authorList>
            <person name="Dluhosova J."/>
            <person name="Istvanek J."/>
            <person name="Nedelnik J."/>
            <person name="Repkova J."/>
        </authorList>
    </citation>
    <scope>NUCLEOTIDE SEQUENCE [LARGE SCALE GENOMIC DNA]</scope>
    <source>
        <strain evidence="2">cv. 10/8</strain>
        <tissue evidence="1">Leaf</tissue>
    </source>
</reference>
<dbReference type="Proteomes" id="UP000265520">
    <property type="component" value="Unassembled WGS sequence"/>
</dbReference>
<dbReference type="EMBL" id="LXQA010186635">
    <property type="protein sequence ID" value="MCI31369.1"/>
    <property type="molecule type" value="Genomic_DNA"/>
</dbReference>
<evidence type="ECO:0000313" key="1">
    <source>
        <dbReference type="EMBL" id="MCI31369.1"/>
    </source>
</evidence>
<keyword evidence="2" id="KW-1185">Reference proteome</keyword>
<dbReference type="AlphaFoldDB" id="A0A392R564"/>
<name>A0A392R564_9FABA</name>
<evidence type="ECO:0000313" key="2">
    <source>
        <dbReference type="Proteomes" id="UP000265520"/>
    </source>
</evidence>